<evidence type="ECO:0000256" key="3">
    <source>
        <dbReference type="ARBA" id="ARBA00012560"/>
    </source>
</evidence>
<evidence type="ECO:0000256" key="1">
    <source>
        <dbReference type="ARBA" id="ARBA00000439"/>
    </source>
</evidence>
<evidence type="ECO:0000256" key="10">
    <source>
        <dbReference type="RuleBase" id="RU361207"/>
    </source>
</evidence>
<accession>A0A5M8FIS8</accession>
<keyword evidence="12" id="KW-1185">Reference proteome</keyword>
<dbReference type="GO" id="GO:0005975">
    <property type="term" value="P:carbohydrate metabolic process"/>
    <property type="evidence" value="ECO:0007669"/>
    <property type="project" value="InterPro"/>
</dbReference>
<comment type="caution">
    <text evidence="11">The sequence shown here is derived from an EMBL/GenBank/DDBJ whole genome shotgun (WGS) entry which is preliminary data.</text>
</comment>
<protein>
    <recommendedName>
        <fullName evidence="4 10">4-alpha-glucanotransferase</fullName>
        <ecNumber evidence="3 10">2.4.1.25</ecNumber>
    </recommendedName>
    <alternativeName>
        <fullName evidence="8 10">Amylomaltase</fullName>
    </alternativeName>
    <alternativeName>
        <fullName evidence="9 10">Disproportionating enzyme</fullName>
    </alternativeName>
</protein>
<evidence type="ECO:0000256" key="9">
    <source>
        <dbReference type="ARBA" id="ARBA00031501"/>
    </source>
</evidence>
<dbReference type="Proteomes" id="UP000322981">
    <property type="component" value="Unassembled WGS sequence"/>
</dbReference>
<dbReference type="RefSeq" id="WP_150093536.1">
    <property type="nucleotide sequence ID" value="NZ_JBFUOH010000035.1"/>
</dbReference>
<dbReference type="InterPro" id="IPR003385">
    <property type="entry name" value="Glyco_hydro_77"/>
</dbReference>
<gene>
    <name evidence="11" type="primary">malQ</name>
    <name evidence="11" type="ORF">F2Q65_11585</name>
</gene>
<sequence length="501" mass="56382">MDPINPNDRLDRRRAGVLLHLTSLPGAGPNGDLGWEAFNFVNFLADCGVSVWQMLPVGPPQANDSPYQCSSAHAGSPLLIGLEPLVQAGWLDAASGDRSGTDTAGAEVHAQARLQALAEAHQGFHRRAGDADHSALEAFIAEQGYWLDDYALYRALREERDAPWWDWPKGLRIRESRAMSQARKRLASALDYIRWEQFVFFRQWEALHAHAAERGVLLFGDMPIFVAHDSAEVWANPHDFDLNADGTARVVAGVPPDYFSDTGQRWGNPLYRWDRLAANDYRFWIDRIRTQLQLFDIIRIDHFRGFEAYWEIPADEPTAINGTWVPAGGDALFQRLEEAFGRLPLVAEDLGVITDAVTALRRKYRMPGMKILQFAFDGGADNPYLPFRHGRDAVVYTGTHDNDTTLGWYQSLGEAERAHLDDYLGHPQEPMPWPLVRCALGSSANLAVLPMQDLLGLDGTHRMNVPGKAEGNWRWRFDWAQLDPELPTRLRHLVALYGRTG</sequence>
<dbReference type="NCBIfam" id="NF011080">
    <property type="entry name" value="PRK14508.1-3"/>
    <property type="match status" value="1"/>
</dbReference>
<evidence type="ECO:0000313" key="12">
    <source>
        <dbReference type="Proteomes" id="UP000322981"/>
    </source>
</evidence>
<dbReference type="EMBL" id="VWXX01000017">
    <property type="protein sequence ID" value="KAA6184609.1"/>
    <property type="molecule type" value="Genomic_DNA"/>
</dbReference>
<evidence type="ECO:0000256" key="6">
    <source>
        <dbReference type="ARBA" id="ARBA00022679"/>
    </source>
</evidence>
<dbReference type="NCBIfam" id="TIGR00217">
    <property type="entry name" value="malQ"/>
    <property type="match status" value="1"/>
</dbReference>
<reference evidence="11 12" key="1">
    <citation type="submission" date="2019-09" db="EMBL/GenBank/DDBJ databases">
        <title>Whole-genome sequence of the purple sulfur bacterium Thiohalocapsa marina DSM 19078.</title>
        <authorList>
            <person name="Kyndt J.A."/>
            <person name="Meyer T.E."/>
        </authorList>
    </citation>
    <scope>NUCLEOTIDE SEQUENCE [LARGE SCALE GENOMIC DNA]</scope>
    <source>
        <strain evidence="11 12">DSM 19078</strain>
    </source>
</reference>
<evidence type="ECO:0000256" key="7">
    <source>
        <dbReference type="ARBA" id="ARBA00023277"/>
    </source>
</evidence>
<dbReference type="Pfam" id="PF02446">
    <property type="entry name" value="Glyco_hydro_77"/>
    <property type="match status" value="1"/>
</dbReference>
<dbReference type="AlphaFoldDB" id="A0A5M8FIS8"/>
<evidence type="ECO:0000256" key="4">
    <source>
        <dbReference type="ARBA" id="ARBA00020295"/>
    </source>
</evidence>
<proteinExistence type="inferred from homology"/>
<evidence type="ECO:0000256" key="8">
    <source>
        <dbReference type="ARBA" id="ARBA00031423"/>
    </source>
</evidence>
<keyword evidence="5 10" id="KW-0328">Glycosyltransferase</keyword>
<dbReference type="PANTHER" id="PTHR32438:SF5">
    <property type="entry name" value="4-ALPHA-GLUCANOTRANSFERASE DPE1, CHLOROPLASTIC_AMYLOPLASTIC"/>
    <property type="match status" value="1"/>
</dbReference>
<dbReference type="EC" id="2.4.1.25" evidence="3 10"/>
<keyword evidence="6 10" id="KW-0808">Transferase</keyword>
<keyword evidence="7 10" id="KW-0119">Carbohydrate metabolism</keyword>
<evidence type="ECO:0000313" key="11">
    <source>
        <dbReference type="EMBL" id="KAA6184609.1"/>
    </source>
</evidence>
<name>A0A5M8FIS8_9GAMM</name>
<comment type="similarity">
    <text evidence="2 10">Belongs to the disproportionating enzyme family.</text>
</comment>
<evidence type="ECO:0000256" key="2">
    <source>
        <dbReference type="ARBA" id="ARBA00005684"/>
    </source>
</evidence>
<dbReference type="OrthoDB" id="9763489at2"/>
<dbReference type="PANTHER" id="PTHR32438">
    <property type="entry name" value="4-ALPHA-GLUCANOTRANSFERASE DPE1, CHLOROPLASTIC/AMYLOPLASTIC"/>
    <property type="match status" value="1"/>
</dbReference>
<organism evidence="11 12">
    <name type="scientific">Thiohalocapsa marina</name>
    <dbReference type="NCBI Taxonomy" id="424902"/>
    <lineage>
        <taxon>Bacteria</taxon>
        <taxon>Pseudomonadati</taxon>
        <taxon>Pseudomonadota</taxon>
        <taxon>Gammaproteobacteria</taxon>
        <taxon>Chromatiales</taxon>
        <taxon>Chromatiaceae</taxon>
        <taxon>Thiohalocapsa</taxon>
    </lineage>
</organism>
<dbReference type="Gene3D" id="3.20.20.80">
    <property type="entry name" value="Glycosidases"/>
    <property type="match status" value="1"/>
</dbReference>
<dbReference type="InterPro" id="IPR017853">
    <property type="entry name" value="GH"/>
</dbReference>
<dbReference type="SUPFAM" id="SSF51445">
    <property type="entry name" value="(Trans)glycosidases"/>
    <property type="match status" value="1"/>
</dbReference>
<comment type="catalytic activity">
    <reaction evidence="1 10">
        <text>Transfers a segment of a (1-&gt;4)-alpha-D-glucan to a new position in an acceptor, which may be glucose or a (1-&gt;4)-alpha-D-glucan.</text>
        <dbReference type="EC" id="2.4.1.25"/>
    </reaction>
</comment>
<dbReference type="GO" id="GO:0004134">
    <property type="term" value="F:4-alpha-glucanotransferase activity"/>
    <property type="evidence" value="ECO:0007669"/>
    <property type="project" value="UniProtKB-EC"/>
</dbReference>
<evidence type="ECO:0000256" key="5">
    <source>
        <dbReference type="ARBA" id="ARBA00022676"/>
    </source>
</evidence>